<dbReference type="GO" id="GO:0004842">
    <property type="term" value="F:ubiquitin-protein transferase activity"/>
    <property type="evidence" value="ECO:0007669"/>
    <property type="project" value="TreeGrafter"/>
</dbReference>
<dbReference type="InterPro" id="IPR036770">
    <property type="entry name" value="Ankyrin_rpt-contain_sf"/>
</dbReference>
<dbReference type="InParanoid" id="F0XZE7"/>
<accession>F0XZE7</accession>
<feature type="region of interest" description="Disordered" evidence="4">
    <location>
        <begin position="825"/>
        <end position="882"/>
    </location>
</feature>
<dbReference type="PROSITE" id="PS50088">
    <property type="entry name" value="ANK_REPEAT"/>
    <property type="match status" value="1"/>
</dbReference>
<dbReference type="KEGG" id="aaf:AURANDRAFT_61725"/>
<dbReference type="PANTHER" id="PTHR24171:SF8">
    <property type="entry name" value="BRCA1-ASSOCIATED RING DOMAIN PROTEIN 1"/>
    <property type="match status" value="1"/>
</dbReference>
<feature type="region of interest" description="Disordered" evidence="4">
    <location>
        <begin position="164"/>
        <end position="185"/>
    </location>
</feature>
<keyword evidence="1" id="KW-0677">Repeat</keyword>
<evidence type="ECO:0000256" key="4">
    <source>
        <dbReference type="SAM" id="MobiDB-lite"/>
    </source>
</evidence>
<evidence type="ECO:0000256" key="1">
    <source>
        <dbReference type="ARBA" id="ARBA00022737"/>
    </source>
</evidence>
<dbReference type="SMART" id="SM00248">
    <property type="entry name" value="ANK"/>
    <property type="match status" value="3"/>
</dbReference>
<dbReference type="SUPFAM" id="SSF48403">
    <property type="entry name" value="Ankyrin repeat"/>
    <property type="match status" value="1"/>
</dbReference>
<evidence type="ECO:0000256" key="3">
    <source>
        <dbReference type="PROSITE-ProRule" id="PRU00023"/>
    </source>
</evidence>
<dbReference type="OrthoDB" id="20872at2759"/>
<proteinExistence type="predicted"/>
<dbReference type="Gene3D" id="1.25.40.20">
    <property type="entry name" value="Ankyrin repeat-containing domain"/>
    <property type="match status" value="2"/>
</dbReference>
<feature type="repeat" description="ANK" evidence="3">
    <location>
        <begin position="82"/>
        <end position="114"/>
    </location>
</feature>
<protein>
    <submittedName>
        <fullName evidence="5">Uncharacterized protein</fullName>
    </submittedName>
</protein>
<feature type="region of interest" description="Disordered" evidence="4">
    <location>
        <begin position="113"/>
        <end position="140"/>
    </location>
</feature>
<dbReference type="Pfam" id="PF12796">
    <property type="entry name" value="Ank_2"/>
    <property type="match status" value="1"/>
</dbReference>
<evidence type="ECO:0000313" key="5">
    <source>
        <dbReference type="EMBL" id="EGB11624.1"/>
    </source>
</evidence>
<feature type="region of interest" description="Disordered" evidence="4">
    <location>
        <begin position="603"/>
        <end position="645"/>
    </location>
</feature>
<organism evidence="6">
    <name type="scientific">Aureococcus anophagefferens</name>
    <name type="common">Harmful bloom alga</name>
    <dbReference type="NCBI Taxonomy" id="44056"/>
    <lineage>
        <taxon>Eukaryota</taxon>
        <taxon>Sar</taxon>
        <taxon>Stramenopiles</taxon>
        <taxon>Ochrophyta</taxon>
        <taxon>Pelagophyceae</taxon>
        <taxon>Pelagomonadales</taxon>
        <taxon>Pelagomonadaceae</taxon>
        <taxon>Aureococcus</taxon>
    </lineage>
</organism>
<feature type="compositionally biased region" description="Pro residues" evidence="4">
    <location>
        <begin position="839"/>
        <end position="856"/>
    </location>
</feature>
<dbReference type="Proteomes" id="UP000002729">
    <property type="component" value="Unassembled WGS sequence"/>
</dbReference>
<sequence length="882" mass="92431">MVAIHANALNLMAQRGETTALQRAIDQGADVNEVDHDWFPLMMAVAVNQPSVVSLLLRNGAEQELAELLLVHGADVDGADVRGTCGLHAAVYFGRPGLVRLFLAHGADPNRATVSVEEARPPPFDASPGKPMRSAVDDPSSLKLPPGFTPLRLATAATAAENSVFGDDAPPADFPSDGGEQQEKRRRRIADELLGAGATEPLDAWDLEGADSVARWFAALSWHGAKTTDGLVARVLEATDDYPGGVDAAALFALDERELDDLLDVRGLAQEHKRPETADSSLSTARTTRSAAKLWYRKVQRHALLQRDRAHRGAVGAALGDEASPLREPLDNEDARATIVARLRGAAGAYTKATAVAGGSPALEDVDRALDGAAAAAEAELERLARARGAARAGRYEALVQRWYALRRAVDAARDGTAAHHRAEQPHPADAPSWWDAAAVAATACPFDAADGEGARAFHVRARCGAARPILYGALQGLVDEVNAAAHPAQLGLSGADFPLPFADEPFLRVDGGRCALVAKPSKTPEELKWGAGAMAARDAVAATILAEDPYVVAVVLALLATRGDTLPLRLCRVAADLDGGDRAATVVANVMAVYPATPEAHAKVTAAPPPENPLPDGADDDDESVGLEPVPPVDAEGETPEPERGYETARLVPARAGGPTFAPDLAGADLALGEVTLALATLHALDAFAAPYADALAAPDAADRRRALFSRDLPFLDGDAWLLKTPPDVADYRRRQGAALHEEMAELGDAARCAALEERLGAAAAAAAVARAAAARAAEGLEAELKQRDMELEGCHAALERATASLAARSDEVFKLKEEVARLRAASVPDSPRDAAPAAPPPKPPKKAAPPPPVPAKKNPFAKKNLGRVAPEGMDQGVRYS</sequence>
<dbReference type="RefSeq" id="XP_009033972.1">
    <property type="nucleotide sequence ID" value="XM_009035724.1"/>
</dbReference>
<keyword evidence="2 3" id="KW-0040">ANK repeat</keyword>
<dbReference type="AlphaFoldDB" id="F0XZE7"/>
<dbReference type="EMBL" id="GL833122">
    <property type="protein sequence ID" value="EGB11624.1"/>
    <property type="molecule type" value="Genomic_DNA"/>
</dbReference>
<evidence type="ECO:0000313" key="6">
    <source>
        <dbReference type="Proteomes" id="UP000002729"/>
    </source>
</evidence>
<dbReference type="GO" id="GO:0085020">
    <property type="term" value="P:protein K6-linked ubiquitination"/>
    <property type="evidence" value="ECO:0007669"/>
    <property type="project" value="TreeGrafter"/>
</dbReference>
<keyword evidence="6" id="KW-1185">Reference proteome</keyword>
<dbReference type="GeneID" id="20223591"/>
<gene>
    <name evidence="5" type="ORF">AURANDRAFT_61725</name>
</gene>
<dbReference type="InterPro" id="IPR002110">
    <property type="entry name" value="Ankyrin_rpt"/>
</dbReference>
<name>F0XZE7_AURAN</name>
<dbReference type="PANTHER" id="PTHR24171">
    <property type="entry name" value="ANKYRIN REPEAT DOMAIN-CONTAINING PROTEIN 39-RELATED"/>
    <property type="match status" value="1"/>
</dbReference>
<reference evidence="5 6" key="1">
    <citation type="journal article" date="2011" name="Proc. Natl. Acad. Sci. U.S.A.">
        <title>Niche of harmful alga Aureococcus anophagefferens revealed through ecogenomics.</title>
        <authorList>
            <person name="Gobler C.J."/>
            <person name="Berry D.L."/>
            <person name="Dyhrman S.T."/>
            <person name="Wilhelm S.W."/>
            <person name="Salamov A."/>
            <person name="Lobanov A.V."/>
            <person name="Zhang Y."/>
            <person name="Collier J.L."/>
            <person name="Wurch L.L."/>
            <person name="Kustka A.B."/>
            <person name="Dill B.D."/>
            <person name="Shah M."/>
            <person name="VerBerkmoes N.C."/>
            <person name="Kuo A."/>
            <person name="Terry A."/>
            <person name="Pangilinan J."/>
            <person name="Lindquist E.A."/>
            <person name="Lucas S."/>
            <person name="Paulsen I.T."/>
            <person name="Hattenrath-Lehmann T.K."/>
            <person name="Talmage S.C."/>
            <person name="Walker E.A."/>
            <person name="Koch F."/>
            <person name="Burson A.M."/>
            <person name="Marcoval M.A."/>
            <person name="Tang Y.Z."/>
            <person name="Lecleir G.R."/>
            <person name="Coyne K.J."/>
            <person name="Berg G.M."/>
            <person name="Bertrand E.M."/>
            <person name="Saito M.A."/>
            <person name="Gladyshev V.N."/>
            <person name="Grigoriev I.V."/>
        </authorList>
    </citation>
    <scope>NUCLEOTIDE SEQUENCE [LARGE SCALE GENOMIC DNA]</scope>
    <source>
        <strain evidence="6">CCMP 1984</strain>
    </source>
</reference>
<evidence type="ECO:0000256" key="2">
    <source>
        <dbReference type="ARBA" id="ARBA00023043"/>
    </source>
</evidence>
<dbReference type="PROSITE" id="PS50297">
    <property type="entry name" value="ANK_REP_REGION"/>
    <property type="match status" value="1"/>
</dbReference>
<feature type="compositionally biased region" description="Low complexity" evidence="4">
    <location>
        <begin position="826"/>
        <end position="838"/>
    </location>
</feature>